<dbReference type="PANTHER" id="PTHR38937:SF2">
    <property type="entry name" value="MEMBRANE PROTEIN OF ER BODY-LIKE PROTEIN ISOFORM X1"/>
    <property type="match status" value="1"/>
</dbReference>
<sequence>MDVALLNHDTRSSSGSDVESDVEDTGLKARKPRQQFSSIKADKGDGEPSDNNTYLHKYGGAIEDLNIKKALNSVQYVANNGEEAEIEAETAVKGRGEVTKKSDKFEGQIMEEEVVELEFEKVKPKLHTHTMHCPNCKDEITRVILRRRVIRQPDQMVEQQEKPMDLLGCFSCFSFFIPSGNCLSIFRVFPREPDSKHPKPENNVHESEHAKPKPGTLDDPSPIQQGDNSQSDAKGGQVKREDQPHVTGGALSSHYDPNSGVKPPGKGEARIDIGPTIGSGTRDAPRRLAGQDSTSFEILKSIVYGGLMEVIASLSIVASAAAGDATTLNIVALALANLIGGVFVVGHNLWDLRDDCYKFSTQQTSNDQEARNKYKELLGSVEHFPLHAFFAILSFLVFGVIPPAAYGYAFHETNDRDFTMLVVAVASYVCVGLLAIFKAYIDRCTGFSGYVKTITYYLTTAVAASGVSYAVGNLVERLIEELGLFETGSNVTGLSEVASMNPSLAYY</sequence>
<feature type="region of interest" description="Disordered" evidence="1">
    <location>
        <begin position="1"/>
        <end position="52"/>
    </location>
</feature>
<feature type="transmembrane region" description="Helical" evidence="2">
    <location>
        <begin position="453"/>
        <end position="475"/>
    </location>
</feature>
<dbReference type="InterPro" id="IPR052843">
    <property type="entry name" value="ER_body_metal_sequester"/>
</dbReference>
<feature type="compositionally biased region" description="Basic and acidic residues" evidence="1">
    <location>
        <begin position="194"/>
        <end position="211"/>
    </location>
</feature>
<feature type="transmembrane region" description="Helical" evidence="2">
    <location>
        <begin position="418"/>
        <end position="441"/>
    </location>
</feature>
<accession>A0AAD5GI99</accession>
<reference evidence="3" key="1">
    <citation type="submission" date="2022-06" db="EMBL/GenBank/DDBJ databases">
        <title>Uncovering the hologenomic basis of an extraordinary plant invasion.</title>
        <authorList>
            <person name="Bieker V.C."/>
            <person name="Martin M.D."/>
            <person name="Gilbert T."/>
            <person name="Hodgins K."/>
            <person name="Battlay P."/>
            <person name="Petersen B."/>
            <person name="Wilson J."/>
        </authorList>
    </citation>
    <scope>NUCLEOTIDE SEQUENCE</scope>
    <source>
        <strain evidence="3">AA19_3_7</strain>
        <tissue evidence="3">Leaf</tissue>
    </source>
</reference>
<evidence type="ECO:0008006" key="5">
    <source>
        <dbReference type="Google" id="ProtNLM"/>
    </source>
</evidence>
<evidence type="ECO:0000313" key="4">
    <source>
        <dbReference type="Proteomes" id="UP001206925"/>
    </source>
</evidence>
<feature type="region of interest" description="Disordered" evidence="1">
    <location>
        <begin position="194"/>
        <end position="289"/>
    </location>
</feature>
<evidence type="ECO:0000313" key="3">
    <source>
        <dbReference type="EMBL" id="KAI7743740.1"/>
    </source>
</evidence>
<feature type="transmembrane region" description="Helical" evidence="2">
    <location>
        <begin position="302"/>
        <end position="323"/>
    </location>
</feature>
<keyword evidence="4" id="KW-1185">Reference proteome</keyword>
<feature type="compositionally biased region" description="Polar residues" evidence="1">
    <location>
        <begin position="222"/>
        <end position="232"/>
    </location>
</feature>
<name>A0AAD5GI99_AMBAR</name>
<keyword evidence="2" id="KW-1133">Transmembrane helix</keyword>
<comment type="caution">
    <text evidence="3">The sequence shown here is derived from an EMBL/GenBank/DDBJ whole genome shotgun (WGS) entry which is preliminary data.</text>
</comment>
<feature type="transmembrane region" description="Helical" evidence="2">
    <location>
        <begin position="330"/>
        <end position="350"/>
    </location>
</feature>
<keyword evidence="2" id="KW-0472">Membrane</keyword>
<dbReference type="PANTHER" id="PTHR38937">
    <property type="entry name" value="MEMBRANE PROTEIN OF ER BODY-LIKE PROTEIN"/>
    <property type="match status" value="1"/>
</dbReference>
<organism evidence="3 4">
    <name type="scientific">Ambrosia artemisiifolia</name>
    <name type="common">Common ragweed</name>
    <dbReference type="NCBI Taxonomy" id="4212"/>
    <lineage>
        <taxon>Eukaryota</taxon>
        <taxon>Viridiplantae</taxon>
        <taxon>Streptophyta</taxon>
        <taxon>Embryophyta</taxon>
        <taxon>Tracheophyta</taxon>
        <taxon>Spermatophyta</taxon>
        <taxon>Magnoliopsida</taxon>
        <taxon>eudicotyledons</taxon>
        <taxon>Gunneridae</taxon>
        <taxon>Pentapetalae</taxon>
        <taxon>asterids</taxon>
        <taxon>campanulids</taxon>
        <taxon>Asterales</taxon>
        <taxon>Asteraceae</taxon>
        <taxon>Asteroideae</taxon>
        <taxon>Heliantheae alliance</taxon>
        <taxon>Heliantheae</taxon>
        <taxon>Ambrosia</taxon>
    </lineage>
</organism>
<feature type="transmembrane region" description="Helical" evidence="2">
    <location>
        <begin position="384"/>
        <end position="406"/>
    </location>
</feature>
<proteinExistence type="predicted"/>
<evidence type="ECO:0000256" key="1">
    <source>
        <dbReference type="SAM" id="MobiDB-lite"/>
    </source>
</evidence>
<dbReference type="AlphaFoldDB" id="A0AAD5GI99"/>
<dbReference type="EMBL" id="JAMZMK010007695">
    <property type="protein sequence ID" value="KAI7743740.1"/>
    <property type="molecule type" value="Genomic_DNA"/>
</dbReference>
<gene>
    <name evidence="3" type="ORF">M8C21_017709</name>
</gene>
<protein>
    <recommendedName>
        <fullName evidence="5">Membrane protein of ER body-like protein</fullName>
    </recommendedName>
</protein>
<keyword evidence="2" id="KW-0812">Transmembrane</keyword>
<dbReference type="Proteomes" id="UP001206925">
    <property type="component" value="Unassembled WGS sequence"/>
</dbReference>
<evidence type="ECO:0000256" key="2">
    <source>
        <dbReference type="SAM" id="Phobius"/>
    </source>
</evidence>